<feature type="region of interest" description="Disordered" evidence="1">
    <location>
        <begin position="1"/>
        <end position="88"/>
    </location>
</feature>
<reference evidence="2 3" key="1">
    <citation type="submission" date="2019-02" db="EMBL/GenBank/DDBJ databases">
        <title>Genome sequencing of the rare red list fungi Phellinidium pouzarii.</title>
        <authorList>
            <person name="Buettner E."/>
            <person name="Kellner H."/>
        </authorList>
    </citation>
    <scope>NUCLEOTIDE SEQUENCE [LARGE SCALE GENOMIC DNA]</scope>
    <source>
        <strain evidence="2 3">DSM 108285</strain>
    </source>
</reference>
<name>A0A4S4K9S5_9AGAM</name>
<evidence type="ECO:0000313" key="2">
    <source>
        <dbReference type="EMBL" id="THG92959.1"/>
    </source>
</evidence>
<evidence type="ECO:0000313" key="3">
    <source>
        <dbReference type="Proteomes" id="UP000308199"/>
    </source>
</evidence>
<comment type="caution">
    <text evidence="2">The sequence shown here is derived from an EMBL/GenBank/DDBJ whole genome shotgun (WGS) entry which is preliminary data.</text>
</comment>
<evidence type="ECO:0000256" key="1">
    <source>
        <dbReference type="SAM" id="MobiDB-lite"/>
    </source>
</evidence>
<dbReference type="AlphaFoldDB" id="A0A4S4K9S5"/>
<keyword evidence="3" id="KW-1185">Reference proteome</keyword>
<dbReference type="Proteomes" id="UP000308199">
    <property type="component" value="Unassembled WGS sequence"/>
</dbReference>
<proteinExistence type="predicted"/>
<dbReference type="EMBL" id="SGPK01001462">
    <property type="protein sequence ID" value="THG92959.1"/>
    <property type="molecule type" value="Genomic_DNA"/>
</dbReference>
<gene>
    <name evidence="2" type="ORF">EW145_g8521</name>
</gene>
<feature type="compositionally biased region" description="Polar residues" evidence="1">
    <location>
        <begin position="39"/>
        <end position="69"/>
    </location>
</feature>
<organism evidence="2 3">
    <name type="scientific">Phellinidium pouzarii</name>
    <dbReference type="NCBI Taxonomy" id="167371"/>
    <lineage>
        <taxon>Eukaryota</taxon>
        <taxon>Fungi</taxon>
        <taxon>Dikarya</taxon>
        <taxon>Basidiomycota</taxon>
        <taxon>Agaricomycotina</taxon>
        <taxon>Agaricomycetes</taxon>
        <taxon>Hymenochaetales</taxon>
        <taxon>Hymenochaetaceae</taxon>
        <taxon>Phellinidium</taxon>
    </lineage>
</organism>
<feature type="non-terminal residue" evidence="2">
    <location>
        <position position="1"/>
    </location>
</feature>
<sequence length="248" mass="26118">PAASTAVGLKSHRASPYPSPSLDATSAAIFEPGPLGGYNLSTLQPQPPNAVSTSHSDTAIVPLQSQSSAPDQFQTQPQPQPHTDADVSYPSSQIQQLYPHQRDLGPGYAAFQKSLHDSAAQKWDLYTQDSKNVPLGGVDCNLPEPDDDTALVPARSGGRGVPTPSAGLTWCTSWDEAVRSEKAADVSMDSGAVIGFPGELTDEKLQEEPVCTMFSSRGPLAVASENLEDVFFHKSRIGMKRGASAGSG</sequence>
<protein>
    <submittedName>
        <fullName evidence="2">Uncharacterized protein</fullName>
    </submittedName>
</protein>
<accession>A0A4S4K9S5</accession>